<reference evidence="2 3" key="2">
    <citation type="submission" date="2020-03" db="EMBL/GenBank/DDBJ databases">
        <title>Kangsaoukella pontilimi gen. nov., sp. nov., a new member of the family Rhodobacteraceae isolated from a tidal mudflat.</title>
        <authorList>
            <person name="Kim I.S."/>
        </authorList>
    </citation>
    <scope>NUCLEOTIDE SEQUENCE [LARGE SCALE GENOMIC DNA]</scope>
    <source>
        <strain evidence="2 3">GH1-50</strain>
    </source>
</reference>
<name>A0A7C9MV90_9RHOB</name>
<dbReference type="AlphaFoldDB" id="A0A7C9MV90"/>
<evidence type="ECO:0000313" key="3">
    <source>
        <dbReference type="Proteomes" id="UP000480350"/>
    </source>
</evidence>
<dbReference type="RefSeq" id="WP_160762599.1">
    <property type="nucleotide sequence ID" value="NZ_WUPT01000001.1"/>
</dbReference>
<protein>
    <recommendedName>
        <fullName evidence="1">Glycosyl transferase family 25 domain-containing protein</fullName>
    </recommendedName>
</protein>
<sequence length="247" mass="27389">MTFGWPIFVISLSDATGRRASISSALAERGLDFTFIDAVDGRRGLSPDAEAMIDRPGTIRASGRPMADTEYGCALSHMGVYRRIVDDGLPGALVLEDDAILTPLFDEFLAADGHLAGDLVQLDHLHGDIWRAERPRALTDTLRLARAARNASLTTGYTISRKGARYFLEHGLPLTRPADWPADPVPLDALLCVPRAVDHPPFDGTSNIEIARAKLKAAEQNGPRALRFLKASYWRRWWFKRRTKRVS</sequence>
<feature type="domain" description="Glycosyl transferase family 25" evidence="1">
    <location>
        <begin position="6"/>
        <end position="177"/>
    </location>
</feature>
<dbReference type="CDD" id="cd06532">
    <property type="entry name" value="Glyco_transf_25"/>
    <property type="match status" value="1"/>
</dbReference>
<dbReference type="Pfam" id="PF01755">
    <property type="entry name" value="Glyco_transf_25"/>
    <property type="match status" value="1"/>
</dbReference>
<organism evidence="2 3">
    <name type="scientific">Kangsaoukella pontilimi</name>
    <dbReference type="NCBI Taxonomy" id="2691042"/>
    <lineage>
        <taxon>Bacteria</taxon>
        <taxon>Pseudomonadati</taxon>
        <taxon>Pseudomonadota</taxon>
        <taxon>Alphaproteobacteria</taxon>
        <taxon>Rhodobacterales</taxon>
        <taxon>Paracoccaceae</taxon>
        <taxon>Kangsaoukella</taxon>
    </lineage>
</organism>
<evidence type="ECO:0000259" key="1">
    <source>
        <dbReference type="Pfam" id="PF01755"/>
    </source>
</evidence>
<reference evidence="2 3" key="1">
    <citation type="submission" date="2019-12" db="EMBL/GenBank/DDBJ databases">
        <authorList>
            <person name="Lee S.D."/>
        </authorList>
    </citation>
    <scope>NUCLEOTIDE SEQUENCE [LARGE SCALE GENOMIC DNA]</scope>
    <source>
        <strain evidence="2 3">GH1-50</strain>
    </source>
</reference>
<dbReference type="InterPro" id="IPR002654">
    <property type="entry name" value="Glyco_trans_25"/>
</dbReference>
<proteinExistence type="predicted"/>
<accession>A0A7C9MV90</accession>
<dbReference type="EMBL" id="WUPT01000001">
    <property type="protein sequence ID" value="MXQ06674.1"/>
    <property type="molecule type" value="Genomic_DNA"/>
</dbReference>
<dbReference type="Proteomes" id="UP000480350">
    <property type="component" value="Unassembled WGS sequence"/>
</dbReference>
<gene>
    <name evidence="2" type="ORF">GQ651_02325</name>
</gene>
<comment type="caution">
    <text evidence="2">The sequence shown here is derived from an EMBL/GenBank/DDBJ whole genome shotgun (WGS) entry which is preliminary data.</text>
</comment>
<evidence type="ECO:0000313" key="2">
    <source>
        <dbReference type="EMBL" id="MXQ06674.1"/>
    </source>
</evidence>
<keyword evidence="3" id="KW-1185">Reference proteome</keyword>